<keyword evidence="2" id="KW-1185">Reference proteome</keyword>
<proteinExistence type="predicted"/>
<name>A0A0V1M976_9BILA</name>
<reference evidence="1 2" key="1">
    <citation type="submission" date="2015-01" db="EMBL/GenBank/DDBJ databases">
        <title>Evolution of Trichinella species and genotypes.</title>
        <authorList>
            <person name="Korhonen P.K."/>
            <person name="Edoardo P."/>
            <person name="Giuseppe L.R."/>
            <person name="Gasser R.B."/>
        </authorList>
    </citation>
    <scope>NUCLEOTIDE SEQUENCE [LARGE SCALE GENOMIC DNA]</scope>
    <source>
        <strain evidence="1">ISS1980</strain>
    </source>
</reference>
<comment type="caution">
    <text evidence="1">The sequence shown here is derived from an EMBL/GenBank/DDBJ whole genome shotgun (WGS) entry which is preliminary data.</text>
</comment>
<dbReference type="AlphaFoldDB" id="A0A0V1M976"/>
<accession>A0A0V1M976</accession>
<dbReference type="EMBL" id="JYDO01000171">
    <property type="protein sequence ID" value="KRZ68202.1"/>
    <property type="molecule type" value="Genomic_DNA"/>
</dbReference>
<protein>
    <submittedName>
        <fullName evidence="1">Uncharacterized protein</fullName>
    </submittedName>
</protein>
<gene>
    <name evidence="1" type="ORF">T10_7193</name>
</gene>
<evidence type="ECO:0000313" key="2">
    <source>
        <dbReference type="Proteomes" id="UP000054843"/>
    </source>
</evidence>
<evidence type="ECO:0000313" key="1">
    <source>
        <dbReference type="EMBL" id="KRZ68202.1"/>
    </source>
</evidence>
<organism evidence="1 2">
    <name type="scientific">Trichinella papuae</name>
    <dbReference type="NCBI Taxonomy" id="268474"/>
    <lineage>
        <taxon>Eukaryota</taxon>
        <taxon>Metazoa</taxon>
        <taxon>Ecdysozoa</taxon>
        <taxon>Nematoda</taxon>
        <taxon>Enoplea</taxon>
        <taxon>Dorylaimia</taxon>
        <taxon>Trichinellida</taxon>
        <taxon>Trichinellidae</taxon>
        <taxon>Trichinella</taxon>
    </lineage>
</organism>
<sequence length="70" mass="7884">MSTVVLDAAAFSWYMKVLFAQGSEKPMTLGLEVSSSFSDMRSPTSFQSQWRKAYDMWCVSNSIFSGKLDL</sequence>
<dbReference type="Proteomes" id="UP000054843">
    <property type="component" value="Unassembled WGS sequence"/>
</dbReference>